<reference evidence="1" key="1">
    <citation type="journal article" date="2015" name="Nature">
        <title>Complex archaea that bridge the gap between prokaryotes and eukaryotes.</title>
        <authorList>
            <person name="Spang A."/>
            <person name="Saw J.H."/>
            <person name="Jorgensen S.L."/>
            <person name="Zaremba-Niedzwiedzka K."/>
            <person name="Martijn J."/>
            <person name="Lind A.E."/>
            <person name="van Eijk R."/>
            <person name="Schleper C."/>
            <person name="Guy L."/>
            <person name="Ettema T.J."/>
        </authorList>
    </citation>
    <scope>NUCLEOTIDE SEQUENCE</scope>
</reference>
<organism evidence="1">
    <name type="scientific">marine sediment metagenome</name>
    <dbReference type="NCBI Taxonomy" id="412755"/>
    <lineage>
        <taxon>unclassified sequences</taxon>
        <taxon>metagenomes</taxon>
        <taxon>ecological metagenomes</taxon>
    </lineage>
</organism>
<gene>
    <name evidence="1" type="ORF">LCGC14_1533160</name>
</gene>
<sequence length="77" mass="8870">MSIMETLEETLRDEQEDPPTRFLFDDLFTHARWVFEKYSKGYCHRCRKGGVACLNITCAEKNSTAGVTICFACIEEL</sequence>
<proteinExistence type="predicted"/>
<protein>
    <submittedName>
        <fullName evidence="1">Uncharacterized protein</fullName>
    </submittedName>
</protein>
<comment type="caution">
    <text evidence="1">The sequence shown here is derived from an EMBL/GenBank/DDBJ whole genome shotgun (WGS) entry which is preliminary data.</text>
</comment>
<dbReference type="AlphaFoldDB" id="A0A0F9JG66"/>
<evidence type="ECO:0000313" key="1">
    <source>
        <dbReference type="EMBL" id="KKM61291.1"/>
    </source>
</evidence>
<accession>A0A0F9JG66</accession>
<name>A0A0F9JG66_9ZZZZ</name>
<dbReference type="EMBL" id="LAZR01011510">
    <property type="protein sequence ID" value="KKM61291.1"/>
    <property type="molecule type" value="Genomic_DNA"/>
</dbReference>